<keyword evidence="3" id="KW-1185">Reference proteome</keyword>
<dbReference type="AlphaFoldDB" id="A0AAV4VR46"/>
<organism evidence="2 3">
    <name type="scientific">Caerostris extrusa</name>
    <name type="common">Bark spider</name>
    <name type="synonym">Caerostris bankana</name>
    <dbReference type="NCBI Taxonomy" id="172846"/>
    <lineage>
        <taxon>Eukaryota</taxon>
        <taxon>Metazoa</taxon>
        <taxon>Ecdysozoa</taxon>
        <taxon>Arthropoda</taxon>
        <taxon>Chelicerata</taxon>
        <taxon>Arachnida</taxon>
        <taxon>Araneae</taxon>
        <taxon>Araneomorphae</taxon>
        <taxon>Entelegynae</taxon>
        <taxon>Araneoidea</taxon>
        <taxon>Araneidae</taxon>
        <taxon>Caerostris</taxon>
    </lineage>
</organism>
<keyword evidence="1" id="KW-1133">Transmembrane helix</keyword>
<evidence type="ECO:0000313" key="3">
    <source>
        <dbReference type="Proteomes" id="UP001054945"/>
    </source>
</evidence>
<keyword evidence="1" id="KW-0812">Transmembrane</keyword>
<dbReference type="EMBL" id="BPLR01014892">
    <property type="protein sequence ID" value="GIY72049.1"/>
    <property type="molecule type" value="Genomic_DNA"/>
</dbReference>
<accession>A0AAV4VR46</accession>
<gene>
    <name evidence="2" type="ORF">CEXT_427281</name>
</gene>
<dbReference type="Proteomes" id="UP001054945">
    <property type="component" value="Unassembled WGS sequence"/>
</dbReference>
<reference evidence="2 3" key="1">
    <citation type="submission" date="2021-06" db="EMBL/GenBank/DDBJ databases">
        <title>Caerostris extrusa draft genome.</title>
        <authorList>
            <person name="Kono N."/>
            <person name="Arakawa K."/>
        </authorList>
    </citation>
    <scope>NUCLEOTIDE SEQUENCE [LARGE SCALE GENOMIC DNA]</scope>
</reference>
<feature type="transmembrane region" description="Helical" evidence="1">
    <location>
        <begin position="132"/>
        <end position="155"/>
    </location>
</feature>
<name>A0AAV4VR46_CAEEX</name>
<evidence type="ECO:0000313" key="2">
    <source>
        <dbReference type="EMBL" id="GIY72049.1"/>
    </source>
</evidence>
<evidence type="ECO:0000256" key="1">
    <source>
        <dbReference type="SAM" id="Phobius"/>
    </source>
</evidence>
<protein>
    <submittedName>
        <fullName evidence="2">Uncharacterized protein</fullName>
    </submittedName>
</protein>
<proteinExistence type="predicted"/>
<keyword evidence="1" id="KW-0472">Membrane</keyword>
<sequence>MASPFSTPVAEGDVGFPLKIQKHSPYAPPVSLFIERKKIAPCLHRISIYFHIHKNAPFGIPDISTSERQRPKMFLHCNPFPSQSFFSNATDRNKEGSKERSKMKQKTHIFLEYHLSLPSVDGWRMETLSCDLYHSFFFASRSLLLMICIGFLVVVGHTERGPWFGSQNTCMAGER</sequence>
<comment type="caution">
    <text evidence="2">The sequence shown here is derived from an EMBL/GenBank/DDBJ whole genome shotgun (WGS) entry which is preliminary data.</text>
</comment>